<dbReference type="InterPro" id="IPR036640">
    <property type="entry name" value="ABC1_TM_sf"/>
</dbReference>
<evidence type="ECO:0000256" key="5">
    <source>
        <dbReference type="ARBA" id="ARBA00022840"/>
    </source>
</evidence>
<feature type="transmembrane region" description="Helical" evidence="9">
    <location>
        <begin position="20"/>
        <end position="40"/>
    </location>
</feature>
<reference evidence="12" key="1">
    <citation type="submission" date="2020-11" db="EMBL/GenBank/DDBJ databases">
        <authorList>
            <consortium name="DOE Joint Genome Institute"/>
            <person name="Ahrendt S."/>
            <person name="Riley R."/>
            <person name="Andreopoulos W."/>
            <person name="Labutti K."/>
            <person name="Pangilinan J."/>
            <person name="Ruiz-Duenas F.J."/>
            <person name="Barrasa J.M."/>
            <person name="Sanchez-Garcia M."/>
            <person name="Camarero S."/>
            <person name="Miyauchi S."/>
            <person name="Serrano A."/>
            <person name="Linde D."/>
            <person name="Babiker R."/>
            <person name="Drula E."/>
            <person name="Ayuso-Fernandez I."/>
            <person name="Pacheco R."/>
            <person name="Padilla G."/>
            <person name="Ferreira P."/>
            <person name="Barriuso J."/>
            <person name="Kellner H."/>
            <person name="Castanera R."/>
            <person name="Alfaro M."/>
            <person name="Ramirez L."/>
            <person name="Pisabarro A.G."/>
            <person name="Kuo A."/>
            <person name="Tritt A."/>
            <person name="Lipzen A."/>
            <person name="He G."/>
            <person name="Yan M."/>
            <person name="Ng V."/>
            <person name="Cullen D."/>
            <person name="Martin F."/>
            <person name="Rosso M.-N."/>
            <person name="Henrissat B."/>
            <person name="Hibbett D."/>
            <person name="Martinez A.T."/>
            <person name="Grigoriev I.V."/>
        </authorList>
    </citation>
    <scope>NUCLEOTIDE SEQUENCE</scope>
    <source>
        <strain evidence="12">CIRM-BRFM 674</strain>
    </source>
</reference>
<keyword evidence="4" id="KW-0547">Nucleotide-binding</keyword>
<dbReference type="PANTHER" id="PTHR24223:SF415">
    <property type="entry name" value="FI20190P1"/>
    <property type="match status" value="1"/>
</dbReference>
<keyword evidence="5" id="KW-0067">ATP-binding</keyword>
<dbReference type="PROSITE" id="PS50929">
    <property type="entry name" value="ABC_TM1F"/>
    <property type="match status" value="2"/>
</dbReference>
<dbReference type="GO" id="GO:0005524">
    <property type="term" value="F:ATP binding"/>
    <property type="evidence" value="ECO:0007669"/>
    <property type="project" value="UniProtKB-KW"/>
</dbReference>
<accession>A0A9P5Z6P2</accession>
<evidence type="ECO:0000256" key="9">
    <source>
        <dbReference type="SAM" id="Phobius"/>
    </source>
</evidence>
<feature type="compositionally biased region" description="Polar residues" evidence="8">
    <location>
        <begin position="1538"/>
        <end position="1554"/>
    </location>
</feature>
<feature type="compositionally biased region" description="Acidic residues" evidence="8">
    <location>
        <begin position="964"/>
        <end position="973"/>
    </location>
</feature>
<keyword evidence="13" id="KW-1185">Reference proteome</keyword>
<feature type="compositionally biased region" description="Polar residues" evidence="8">
    <location>
        <begin position="699"/>
        <end position="709"/>
    </location>
</feature>
<feature type="compositionally biased region" description="Low complexity" evidence="8">
    <location>
        <begin position="1514"/>
        <end position="1527"/>
    </location>
</feature>
<dbReference type="Proteomes" id="UP000807469">
    <property type="component" value="Unassembled WGS sequence"/>
</dbReference>
<feature type="transmembrane region" description="Helical" evidence="9">
    <location>
        <begin position="1014"/>
        <end position="1032"/>
    </location>
</feature>
<dbReference type="OrthoDB" id="6500128at2759"/>
<dbReference type="InterPro" id="IPR003593">
    <property type="entry name" value="AAA+_ATPase"/>
</dbReference>
<comment type="caution">
    <text evidence="12">The sequence shown here is derived from an EMBL/GenBank/DDBJ whole genome shotgun (WGS) entry which is preliminary data.</text>
</comment>
<evidence type="ECO:0000256" key="3">
    <source>
        <dbReference type="ARBA" id="ARBA00022692"/>
    </source>
</evidence>
<feature type="transmembrane region" description="Helical" evidence="9">
    <location>
        <begin position="157"/>
        <end position="179"/>
    </location>
</feature>
<evidence type="ECO:0000256" key="1">
    <source>
        <dbReference type="ARBA" id="ARBA00004370"/>
    </source>
</evidence>
<evidence type="ECO:0000259" key="10">
    <source>
        <dbReference type="PROSITE" id="PS50893"/>
    </source>
</evidence>
<feature type="region of interest" description="Disordered" evidence="8">
    <location>
        <begin position="401"/>
        <end position="439"/>
    </location>
</feature>
<feature type="region of interest" description="Disordered" evidence="8">
    <location>
        <begin position="1508"/>
        <end position="1554"/>
    </location>
</feature>
<dbReference type="CDD" id="cd03244">
    <property type="entry name" value="ABCC_MRP_domain2"/>
    <property type="match status" value="1"/>
</dbReference>
<dbReference type="PANTHER" id="PTHR24223">
    <property type="entry name" value="ATP-BINDING CASSETTE SUB-FAMILY C"/>
    <property type="match status" value="1"/>
</dbReference>
<dbReference type="Gene3D" id="3.40.50.300">
    <property type="entry name" value="P-loop containing nucleotide triphosphate hydrolases"/>
    <property type="match status" value="2"/>
</dbReference>
<evidence type="ECO:0000256" key="8">
    <source>
        <dbReference type="SAM" id="MobiDB-lite"/>
    </source>
</evidence>
<keyword evidence="7 9" id="KW-0472">Membrane</keyword>
<dbReference type="InterPro" id="IPR011527">
    <property type="entry name" value="ABC1_TM_dom"/>
</dbReference>
<dbReference type="SMART" id="SM00382">
    <property type="entry name" value="AAA"/>
    <property type="match status" value="2"/>
</dbReference>
<feature type="transmembrane region" description="Helical" evidence="9">
    <location>
        <begin position="1318"/>
        <end position="1339"/>
    </location>
</feature>
<feature type="transmembrane region" description="Helical" evidence="9">
    <location>
        <begin position="127"/>
        <end position="145"/>
    </location>
</feature>
<evidence type="ECO:0000256" key="2">
    <source>
        <dbReference type="ARBA" id="ARBA00022448"/>
    </source>
</evidence>
<dbReference type="Pfam" id="PF00005">
    <property type="entry name" value="ABC_tran"/>
    <property type="match status" value="2"/>
</dbReference>
<evidence type="ECO:0000313" key="13">
    <source>
        <dbReference type="Proteomes" id="UP000807469"/>
    </source>
</evidence>
<sequence>MKLCDDYGPLDFRSLCVRASWSAFLPAVLVFALCFCSIPVPRPAQRIFGILAAPFKSFVTLHEAEAVDITAELGEATLEDEDTVALVEVPKVVPVWRTVVFVFVGMLQAFCWVADGAYRLYNDRSNVWGGVFSFLVAISWMYTVVRPIARPTATPPYDMFSIYLVLFLAAILQLGGVWFDHSVLAIPYPSAFTMIGLIANLLTIFALLTVVLSMPLAIPSNRVDKAEIGRSVSPEDYTSLWGWISFSWVHPLIHRGRYTTLNEQDVWNLSPTMQSRPVFARFSSIRGTKLVWRLWKANSLDILLDFMLTFVSVIFNYAGPFFLKRILDLIGEEHPTPASRTQAYIYAFLAFAASVGKAQADVQHLWFGRRGATRMRSELMASIYDKALKRKDFSGIVNKDKKEEPVKEPVSNGAETKESKRQAKAKKKEDKAKAAKADEPKAGADVGKIVNLMAGDANRVSQTISSLYFIYGAPFEIVIASIFLYQLLGFSAFAGFLILVAGWPLNSFIARRSIRIQKGVLAARDKRMGVLNELIGAVKFIKFFAWEERWIERALDAREAEMKWMVKARVNSVMFYLLWTCAPIMVSIISFTVYVLRGNELDIPTAFTAIALFNMIRAPLNVIPTWIVQILQTGIALNRISVYLDEEEVTDQVSSLKKDHSEPLLPGAPDEGLGLENASFKWNEITEQPEKKDTKATDAPSSPTSSNDEVGTAVDDNVSVRSGSDLGDRKFELRDLSIKFPEGELTVVTGPTASGKTALLLSILGELTLLSGRIIMSKEPSRVDEHGLMHCISYAAQTPWLRHQSIKENILFGYPYDEERYNAVVECCALKPDLEILEDGDATEIGARGVSLSGGQKARVALARAVYARTKYVLLDDPLSAVDSHTSRFLYERLLRGPLLANRTVILVTHHVDLVLPGAYYLVRMLDGRIDTQGTVKDLRAQGVLEGIEQDASIEAYKEKEDAAEEAAIDETTPEGPKSASATKKPRKLIKDEHREVGGVKWSIYNSYLKASSYWTWVFLAILIVIIQFLGISEKLWIKTWGEAYRGNETEPLPSMYTFNTFSSQEHASMHDYSLHHLHLSTYQTIPTTKGIFNINWPNAGEHPLFYVSIYAAIGLASALASVLSVTAQYTGALRASRLLFRQLLVTVVRATFRFHDTTPTGRLLNRFGKDVETIDSSLAGSLQAVNSSLAGFFAAIITVAVVFPAFLIPALFIGFAYRELAIGYLNTGRDLRRMESNTRSPIFSDFGELLEGIVTVRAFSAERRFLNNLHTRIDTTTKMWYSFWMTNRWLLLNFDVLGAIAVLVTMLFSIATLTNGAGLAGLCITSAMAFTSSVYWACRFWTALELDLNSVERVVEYLNLPQEPPAIIESNRVPAYWPSSSNNDSLISVENLEIKYAPDLPAVLHDVSFTLKAGERVGLLGRTGSGKSTLAMSILRFVDPTNGRILIDGIDISTIGTHDLRSRLTFIPQDATLFSGTLRDNLDPFNEHEDAECLDVLRRVHIILDSPHTSQGPSASSSRNPSRAPSIHGVEREETADSMSTTTTDIDPKSSVSLDTKVSAGGANFSQGQRQLIAMARALLRRSSIIVLDEATSSIDFATDAKIQTTIREEFNNSLLLTVAHRLRTVIDYDRLIVLDKGQIVEFDTPWNLINKTDGIFRNMCLKSGSFAELELAAKAKADSLA</sequence>
<feature type="compositionally biased region" description="Basic and acidic residues" evidence="8">
    <location>
        <begin position="415"/>
        <end position="439"/>
    </location>
</feature>
<evidence type="ECO:0000259" key="11">
    <source>
        <dbReference type="PROSITE" id="PS50929"/>
    </source>
</evidence>
<feature type="domain" description="ABC transporter" evidence="10">
    <location>
        <begin position="1388"/>
        <end position="1663"/>
    </location>
</feature>
<dbReference type="EMBL" id="MU155184">
    <property type="protein sequence ID" value="KAF9481100.1"/>
    <property type="molecule type" value="Genomic_DNA"/>
</dbReference>
<evidence type="ECO:0000256" key="4">
    <source>
        <dbReference type="ARBA" id="ARBA00022741"/>
    </source>
</evidence>
<dbReference type="InterPro" id="IPR003439">
    <property type="entry name" value="ABC_transporter-like_ATP-bd"/>
</dbReference>
<dbReference type="InterPro" id="IPR050173">
    <property type="entry name" value="ABC_transporter_C-like"/>
</dbReference>
<protein>
    <submittedName>
        <fullName evidence="12">Multidrug resistance-associated ABC transporter</fullName>
    </submittedName>
</protein>
<dbReference type="GO" id="GO:0016020">
    <property type="term" value="C:membrane"/>
    <property type="evidence" value="ECO:0007669"/>
    <property type="project" value="UniProtKB-SubCell"/>
</dbReference>
<feature type="transmembrane region" description="Helical" evidence="9">
    <location>
        <begin position="191"/>
        <end position="212"/>
    </location>
</feature>
<name>A0A9P5Z6P2_9AGAR</name>
<dbReference type="PROSITE" id="PS00211">
    <property type="entry name" value="ABC_TRANSPORTER_1"/>
    <property type="match status" value="2"/>
</dbReference>
<feature type="domain" description="ABC transporter" evidence="10">
    <location>
        <begin position="713"/>
        <end position="952"/>
    </location>
</feature>
<dbReference type="CDD" id="cd18604">
    <property type="entry name" value="ABC_6TM_VMR1_D2_like"/>
    <property type="match status" value="1"/>
</dbReference>
<feature type="region of interest" description="Disordered" evidence="8">
    <location>
        <begin position="964"/>
        <end position="987"/>
    </location>
</feature>
<feature type="transmembrane region" description="Helical" evidence="9">
    <location>
        <begin position="1193"/>
        <end position="1218"/>
    </location>
</feature>
<dbReference type="SUPFAM" id="SSF52540">
    <property type="entry name" value="P-loop containing nucleoside triphosphate hydrolases"/>
    <property type="match status" value="2"/>
</dbReference>
<dbReference type="CDD" id="cd18596">
    <property type="entry name" value="ABC_6TM_VMR1_D1_like"/>
    <property type="match status" value="1"/>
</dbReference>
<dbReference type="CDD" id="cd03250">
    <property type="entry name" value="ABCC_MRP_domain1"/>
    <property type="match status" value="1"/>
</dbReference>
<evidence type="ECO:0000313" key="12">
    <source>
        <dbReference type="EMBL" id="KAF9481100.1"/>
    </source>
</evidence>
<feature type="transmembrane region" description="Helical" evidence="9">
    <location>
        <begin position="1290"/>
        <end position="1312"/>
    </location>
</feature>
<dbReference type="Pfam" id="PF00664">
    <property type="entry name" value="ABC_membrane"/>
    <property type="match status" value="2"/>
</dbReference>
<gene>
    <name evidence="12" type="ORF">BDN70DRAFT_876846</name>
</gene>
<evidence type="ECO:0000256" key="7">
    <source>
        <dbReference type="ARBA" id="ARBA00023136"/>
    </source>
</evidence>
<feature type="region of interest" description="Disordered" evidence="8">
    <location>
        <begin position="685"/>
        <end position="719"/>
    </location>
</feature>
<keyword evidence="2" id="KW-0813">Transport</keyword>
<feature type="transmembrane region" description="Helical" evidence="9">
    <location>
        <begin position="573"/>
        <end position="596"/>
    </location>
</feature>
<dbReference type="SUPFAM" id="SSF90123">
    <property type="entry name" value="ABC transporter transmembrane region"/>
    <property type="match status" value="2"/>
</dbReference>
<proteinExistence type="predicted"/>
<evidence type="ECO:0000256" key="6">
    <source>
        <dbReference type="ARBA" id="ARBA00022989"/>
    </source>
</evidence>
<feature type="transmembrane region" description="Helical" evidence="9">
    <location>
        <begin position="467"/>
        <end position="485"/>
    </location>
</feature>
<feature type="transmembrane region" description="Helical" evidence="9">
    <location>
        <begin position="1105"/>
        <end position="1130"/>
    </location>
</feature>
<feature type="domain" description="ABC transmembrane type-1" evidence="11">
    <location>
        <begin position="1095"/>
        <end position="1347"/>
    </location>
</feature>
<organism evidence="12 13">
    <name type="scientific">Pholiota conissans</name>
    <dbReference type="NCBI Taxonomy" id="109636"/>
    <lineage>
        <taxon>Eukaryota</taxon>
        <taxon>Fungi</taxon>
        <taxon>Dikarya</taxon>
        <taxon>Basidiomycota</taxon>
        <taxon>Agaricomycotina</taxon>
        <taxon>Agaricomycetes</taxon>
        <taxon>Agaricomycetidae</taxon>
        <taxon>Agaricales</taxon>
        <taxon>Agaricineae</taxon>
        <taxon>Strophariaceae</taxon>
        <taxon>Pholiota</taxon>
    </lineage>
</organism>
<feature type="transmembrane region" description="Helical" evidence="9">
    <location>
        <begin position="302"/>
        <end position="323"/>
    </location>
</feature>
<dbReference type="GO" id="GO:0140359">
    <property type="term" value="F:ABC-type transporter activity"/>
    <property type="evidence" value="ECO:0007669"/>
    <property type="project" value="InterPro"/>
</dbReference>
<dbReference type="InterPro" id="IPR017871">
    <property type="entry name" value="ABC_transporter-like_CS"/>
</dbReference>
<dbReference type="InterPro" id="IPR027417">
    <property type="entry name" value="P-loop_NTPase"/>
</dbReference>
<keyword evidence="6 9" id="KW-1133">Transmembrane helix</keyword>
<dbReference type="Gene3D" id="1.20.1560.10">
    <property type="entry name" value="ABC transporter type 1, transmembrane domain"/>
    <property type="match status" value="2"/>
</dbReference>
<comment type="subcellular location">
    <subcellularLocation>
        <location evidence="1">Membrane</location>
    </subcellularLocation>
</comment>
<keyword evidence="3 9" id="KW-0812">Transmembrane</keyword>
<feature type="transmembrane region" description="Helical" evidence="9">
    <location>
        <begin position="491"/>
        <end position="509"/>
    </location>
</feature>
<dbReference type="GO" id="GO:0016887">
    <property type="term" value="F:ATP hydrolysis activity"/>
    <property type="evidence" value="ECO:0007669"/>
    <property type="project" value="InterPro"/>
</dbReference>
<dbReference type="PROSITE" id="PS50893">
    <property type="entry name" value="ABC_TRANSPORTER_2"/>
    <property type="match status" value="2"/>
</dbReference>
<feature type="domain" description="ABC transmembrane type-1" evidence="11">
    <location>
        <begin position="303"/>
        <end position="632"/>
    </location>
</feature>
<feature type="transmembrane region" description="Helical" evidence="9">
    <location>
        <begin position="99"/>
        <end position="121"/>
    </location>
</feature>